<dbReference type="PROSITE" id="PS01186">
    <property type="entry name" value="EGF_2"/>
    <property type="match status" value="1"/>
</dbReference>
<dbReference type="InterPro" id="IPR015500">
    <property type="entry name" value="Peptidase_S8_subtilisin-rel"/>
</dbReference>
<dbReference type="Gene3D" id="2.10.25.10">
    <property type="entry name" value="Laminin"/>
    <property type="match status" value="1"/>
</dbReference>
<dbReference type="InterPro" id="IPR000742">
    <property type="entry name" value="EGF"/>
</dbReference>
<dbReference type="InterPro" id="IPR036852">
    <property type="entry name" value="Peptidase_S8/S53_dom_sf"/>
</dbReference>
<proteinExistence type="inferred from homology"/>
<dbReference type="PROSITE" id="PS50026">
    <property type="entry name" value="EGF_3"/>
    <property type="match status" value="1"/>
</dbReference>
<dbReference type="InterPro" id="IPR013111">
    <property type="entry name" value="EGF_extracell"/>
</dbReference>
<dbReference type="PROSITE" id="PS00022">
    <property type="entry name" value="EGF_1"/>
    <property type="match status" value="1"/>
</dbReference>
<dbReference type="FunFam" id="3.40.50.200:FF:000014">
    <property type="entry name" value="Proteinase K"/>
    <property type="match status" value="1"/>
</dbReference>
<dbReference type="Pfam" id="PF00082">
    <property type="entry name" value="Peptidase_S8"/>
    <property type="match status" value="1"/>
</dbReference>
<organism evidence="10">
    <name type="scientific">Percolomonas cosmopolitus</name>
    <dbReference type="NCBI Taxonomy" id="63605"/>
    <lineage>
        <taxon>Eukaryota</taxon>
        <taxon>Discoba</taxon>
        <taxon>Heterolobosea</taxon>
        <taxon>Tetramitia</taxon>
        <taxon>Eutetramitia</taxon>
        <taxon>Percolomonadidae</taxon>
        <taxon>Percolomonas</taxon>
    </lineage>
</organism>
<dbReference type="PANTHER" id="PTHR43806">
    <property type="entry name" value="PEPTIDASE S8"/>
    <property type="match status" value="1"/>
</dbReference>
<feature type="disulfide bond" evidence="6">
    <location>
        <begin position="426"/>
        <end position="435"/>
    </location>
</feature>
<dbReference type="CDD" id="cd04077">
    <property type="entry name" value="Peptidases_S8_PCSK9_ProteinaseK_like"/>
    <property type="match status" value="1"/>
</dbReference>
<name>A0A7S1PHP5_9EUKA</name>
<dbReference type="Gene3D" id="3.40.50.200">
    <property type="entry name" value="Peptidase S8/S53 domain"/>
    <property type="match status" value="1"/>
</dbReference>
<dbReference type="GO" id="GO:0004252">
    <property type="term" value="F:serine-type endopeptidase activity"/>
    <property type="evidence" value="ECO:0007669"/>
    <property type="project" value="UniProtKB-UniRule"/>
</dbReference>
<dbReference type="InterPro" id="IPR034193">
    <property type="entry name" value="PCSK9_ProteinaseK-like"/>
</dbReference>
<keyword evidence="4 7" id="KW-0720">Serine protease</keyword>
<evidence type="ECO:0000256" key="1">
    <source>
        <dbReference type="ARBA" id="ARBA00011073"/>
    </source>
</evidence>
<feature type="active site" description="Charge relay system" evidence="7">
    <location>
        <position position="177"/>
    </location>
</feature>
<comment type="similarity">
    <text evidence="1 7">Belongs to the peptidase S8 family.</text>
</comment>
<dbReference type="PRINTS" id="PR00723">
    <property type="entry name" value="SUBTILISIN"/>
</dbReference>
<evidence type="ECO:0000313" key="10">
    <source>
        <dbReference type="EMBL" id="CAD9082829.1"/>
    </source>
</evidence>
<dbReference type="AlphaFoldDB" id="A0A7S1PHP5"/>
<dbReference type="Pfam" id="PF07974">
    <property type="entry name" value="EGF_2"/>
    <property type="match status" value="1"/>
</dbReference>
<dbReference type="GO" id="GO:0005615">
    <property type="term" value="C:extracellular space"/>
    <property type="evidence" value="ECO:0007669"/>
    <property type="project" value="TreeGrafter"/>
</dbReference>
<protein>
    <recommendedName>
        <fullName evidence="9">EGF-like domain-containing protein</fullName>
    </recommendedName>
</protein>
<accession>A0A7S1PHP5</accession>
<sequence>MNRLCLSLVVAFLFSLCTTALSQTLNNNIITFGSKQARQTYIDLLKQQEPDVETILLDNVFIGLITRHTRVETFSRETARLDRMFVAGQMSILGFERDQVMTVSQIAQPSPPWHLDRVNQRALPLDRSFEFDPSEDTINIYIADTGVRVTHNEFEGRAAAGYSAVSGSPAGEDCHGHGTHVAALTAGRTYGVAKNANIWDVRVLDCRGSGSTSGILQGMDWIAKNARKPAVVNMSLGGGYSSSLNNAISSLFRAGVLPIVAAGNENTDACTKSPASAPDALTVGATESSDSRSSFSNYGQCVDVYSPGTSIKSAGITSDSSTATMSGTSMASPIAAGIAAYILSKNPSFTPAQLTAKVLEVATTTVNSNIRPFVFYEPQSSSPDPGCPTGYTGSNCDVPICFNVPATSGSVCSGRGSCIAPDSCSCNSGFTGNQCEAEVQEPEEPKQPGQGKVVAFIIGDAVRRTNAAHELVLDASLSHSTAALQREMCENDKQASEFRFTWSCTSDITNSEQNPFCQGATFSKTGRLTLSSEKLENLRGSGPVVFNVNVELASYVSDAKVIVVVEDN</sequence>
<keyword evidence="5 6" id="KW-1015">Disulfide bond</keyword>
<evidence type="ECO:0000256" key="6">
    <source>
        <dbReference type="PROSITE-ProRule" id="PRU00076"/>
    </source>
</evidence>
<dbReference type="InterPro" id="IPR000209">
    <property type="entry name" value="Peptidase_S8/S53_dom"/>
</dbReference>
<evidence type="ECO:0000256" key="5">
    <source>
        <dbReference type="ARBA" id="ARBA00023157"/>
    </source>
</evidence>
<dbReference type="InterPro" id="IPR023828">
    <property type="entry name" value="Peptidase_S8_Ser-AS"/>
</dbReference>
<keyword evidence="2 7" id="KW-0645">Protease</keyword>
<feature type="domain" description="EGF-like" evidence="9">
    <location>
        <begin position="403"/>
        <end position="436"/>
    </location>
</feature>
<dbReference type="GO" id="GO:0006508">
    <property type="term" value="P:proteolysis"/>
    <property type="evidence" value="ECO:0007669"/>
    <property type="project" value="UniProtKB-KW"/>
</dbReference>
<evidence type="ECO:0000259" key="9">
    <source>
        <dbReference type="PROSITE" id="PS50026"/>
    </source>
</evidence>
<dbReference type="PANTHER" id="PTHR43806:SF11">
    <property type="entry name" value="CEREVISIN-RELATED"/>
    <property type="match status" value="1"/>
</dbReference>
<keyword evidence="6" id="KW-0245">EGF-like domain</keyword>
<evidence type="ECO:0000256" key="8">
    <source>
        <dbReference type="SAM" id="SignalP"/>
    </source>
</evidence>
<feature type="active site" description="Charge relay system" evidence="7">
    <location>
        <position position="329"/>
    </location>
</feature>
<feature type="chain" id="PRO_5030910542" description="EGF-like domain-containing protein" evidence="8">
    <location>
        <begin position="23"/>
        <end position="568"/>
    </location>
</feature>
<keyword evidence="8" id="KW-0732">Signal</keyword>
<dbReference type="CDD" id="cd00054">
    <property type="entry name" value="EGF_CA"/>
    <property type="match status" value="1"/>
</dbReference>
<dbReference type="SUPFAM" id="SSF52743">
    <property type="entry name" value="Subtilisin-like"/>
    <property type="match status" value="1"/>
</dbReference>
<comment type="caution">
    <text evidence="6">Lacks conserved residue(s) required for the propagation of feature annotation.</text>
</comment>
<dbReference type="PROSITE" id="PS51892">
    <property type="entry name" value="SUBTILASE"/>
    <property type="match status" value="1"/>
</dbReference>
<evidence type="ECO:0000256" key="4">
    <source>
        <dbReference type="ARBA" id="ARBA00022825"/>
    </source>
</evidence>
<evidence type="ECO:0000256" key="2">
    <source>
        <dbReference type="ARBA" id="ARBA00022670"/>
    </source>
</evidence>
<gene>
    <name evidence="10" type="ORF">PCOS0759_LOCUS6069</name>
</gene>
<reference evidence="10" key="1">
    <citation type="submission" date="2021-01" db="EMBL/GenBank/DDBJ databases">
        <authorList>
            <person name="Corre E."/>
            <person name="Pelletier E."/>
            <person name="Niang G."/>
            <person name="Scheremetjew M."/>
            <person name="Finn R."/>
            <person name="Kale V."/>
            <person name="Holt S."/>
            <person name="Cochrane G."/>
            <person name="Meng A."/>
            <person name="Brown T."/>
            <person name="Cohen L."/>
        </authorList>
    </citation>
    <scope>NUCLEOTIDE SEQUENCE</scope>
    <source>
        <strain evidence="10">WS</strain>
    </source>
</reference>
<feature type="signal peptide" evidence="8">
    <location>
        <begin position="1"/>
        <end position="22"/>
    </location>
</feature>
<dbReference type="PROSITE" id="PS00138">
    <property type="entry name" value="SUBTILASE_SER"/>
    <property type="match status" value="1"/>
</dbReference>
<feature type="active site" description="Charge relay system" evidence="7">
    <location>
        <position position="144"/>
    </location>
</feature>
<dbReference type="InterPro" id="IPR050131">
    <property type="entry name" value="Peptidase_S8_subtilisin-like"/>
</dbReference>
<evidence type="ECO:0000256" key="3">
    <source>
        <dbReference type="ARBA" id="ARBA00022801"/>
    </source>
</evidence>
<evidence type="ECO:0000256" key="7">
    <source>
        <dbReference type="PROSITE-ProRule" id="PRU01240"/>
    </source>
</evidence>
<dbReference type="EMBL" id="HBGD01007272">
    <property type="protein sequence ID" value="CAD9082829.1"/>
    <property type="molecule type" value="Transcribed_RNA"/>
</dbReference>
<keyword evidence="3 7" id="KW-0378">Hydrolase</keyword>